<protein>
    <submittedName>
        <fullName evidence="2">Uncharacterized protein</fullName>
    </submittedName>
</protein>
<evidence type="ECO:0000256" key="1">
    <source>
        <dbReference type="SAM" id="Phobius"/>
    </source>
</evidence>
<keyword evidence="1" id="KW-0472">Membrane</keyword>
<name>A0A939KIS8_9CLOT</name>
<keyword evidence="1" id="KW-0812">Transmembrane</keyword>
<feature type="transmembrane region" description="Helical" evidence="1">
    <location>
        <begin position="73"/>
        <end position="92"/>
    </location>
</feature>
<organism evidence="2 3">
    <name type="scientific">Proteiniclasticum aestuarii</name>
    <dbReference type="NCBI Taxonomy" id="2817862"/>
    <lineage>
        <taxon>Bacteria</taxon>
        <taxon>Bacillati</taxon>
        <taxon>Bacillota</taxon>
        <taxon>Clostridia</taxon>
        <taxon>Eubacteriales</taxon>
        <taxon>Clostridiaceae</taxon>
        <taxon>Proteiniclasticum</taxon>
    </lineage>
</organism>
<keyword evidence="3" id="KW-1185">Reference proteome</keyword>
<gene>
    <name evidence="2" type="ORF">J3A84_04510</name>
</gene>
<dbReference type="Proteomes" id="UP000664218">
    <property type="component" value="Unassembled WGS sequence"/>
</dbReference>
<reference evidence="2" key="1">
    <citation type="submission" date="2021-03" db="EMBL/GenBank/DDBJ databases">
        <title>Proteiniclasticum marinus sp. nov., isolated from tidal flat sediment.</title>
        <authorList>
            <person name="Namirimu T."/>
            <person name="Yang J.-A."/>
            <person name="Yang S.-H."/>
            <person name="Kim Y.-J."/>
            <person name="Kwon K.K."/>
        </authorList>
    </citation>
    <scope>NUCLEOTIDE SEQUENCE</scope>
    <source>
        <strain evidence="2">SCR006</strain>
    </source>
</reference>
<comment type="caution">
    <text evidence="2">The sequence shown here is derived from an EMBL/GenBank/DDBJ whole genome shotgun (WGS) entry which is preliminary data.</text>
</comment>
<dbReference type="RefSeq" id="WP_207598823.1">
    <property type="nucleotide sequence ID" value="NZ_JAFNJU010000003.1"/>
</dbReference>
<evidence type="ECO:0000313" key="3">
    <source>
        <dbReference type="Proteomes" id="UP000664218"/>
    </source>
</evidence>
<dbReference type="EMBL" id="JAFNJU010000003">
    <property type="protein sequence ID" value="MBO1264301.1"/>
    <property type="molecule type" value="Genomic_DNA"/>
</dbReference>
<feature type="transmembrane region" description="Helical" evidence="1">
    <location>
        <begin position="6"/>
        <end position="24"/>
    </location>
</feature>
<sequence length="93" mass="10428">MKSKELALSIILNAFLGYLWIVFIDHIVSVANSMENTFIVGGLLILIGTALFWEIVNRVTPFNEYKITHPVKLAGVISFGLVVFVNFFVLNLI</sequence>
<feature type="transmembrane region" description="Helical" evidence="1">
    <location>
        <begin position="36"/>
        <end position="53"/>
    </location>
</feature>
<accession>A0A939KIS8</accession>
<dbReference type="AlphaFoldDB" id="A0A939KIS8"/>
<evidence type="ECO:0000313" key="2">
    <source>
        <dbReference type="EMBL" id="MBO1264301.1"/>
    </source>
</evidence>
<keyword evidence="1" id="KW-1133">Transmembrane helix</keyword>
<proteinExistence type="predicted"/>